<keyword evidence="3 7" id="KW-0694">RNA-binding</keyword>
<dbReference type="Pfam" id="PF03948">
    <property type="entry name" value="Ribosomal_L9_C"/>
    <property type="match status" value="1"/>
</dbReference>
<keyword evidence="4 7" id="KW-0689">Ribosomal protein</keyword>
<comment type="similarity">
    <text evidence="1 7">Belongs to the bacterial ribosomal protein bL9 family.</text>
</comment>
<keyword evidence="5 7" id="KW-0687">Ribonucleoprotein</keyword>
<dbReference type="Gene3D" id="3.40.5.10">
    <property type="entry name" value="Ribosomal protein L9, N-terminal domain"/>
    <property type="match status" value="1"/>
</dbReference>
<proteinExistence type="inferred from homology"/>
<dbReference type="GO" id="GO:0005840">
    <property type="term" value="C:ribosome"/>
    <property type="evidence" value="ECO:0007669"/>
    <property type="project" value="UniProtKB-KW"/>
</dbReference>
<dbReference type="InterPro" id="IPR036791">
    <property type="entry name" value="Ribosomal_bL9_C_sf"/>
</dbReference>
<accession>A0A0N8KNM5</accession>
<sequence>MARKTTQVVLSQDIPKLGSDGDLVEVAPGYARNFLFPRSMAYRVTPGVLKQVEIRREKERQRLEAIKKEAEATKTALNTIGMFTIAKAVGEDEAIFGTVTSAEVADLIQANAAKEVDRRDITLPDINKLGEYKVEIKLHSEVTAIINLRVVAD</sequence>
<dbReference type="InterPro" id="IPR000244">
    <property type="entry name" value="Ribosomal_bL9"/>
</dbReference>
<evidence type="ECO:0000259" key="9">
    <source>
        <dbReference type="PROSITE" id="PS00651"/>
    </source>
</evidence>
<evidence type="ECO:0000256" key="4">
    <source>
        <dbReference type="ARBA" id="ARBA00022980"/>
    </source>
</evidence>
<dbReference type="STRING" id="1666911.HLUCCA11_03295"/>
<dbReference type="GO" id="GO:0006412">
    <property type="term" value="P:translation"/>
    <property type="evidence" value="ECO:0007669"/>
    <property type="project" value="UniProtKB-UniRule"/>
</dbReference>
<feature type="domain" description="Ribosomal protein L9" evidence="9">
    <location>
        <begin position="18"/>
        <end position="45"/>
    </location>
</feature>
<dbReference type="PROSITE" id="PS00651">
    <property type="entry name" value="RIBOSOMAL_L9"/>
    <property type="match status" value="1"/>
</dbReference>
<dbReference type="Proteomes" id="UP000050465">
    <property type="component" value="Unassembled WGS sequence"/>
</dbReference>
<dbReference type="GO" id="GO:0019843">
    <property type="term" value="F:rRNA binding"/>
    <property type="evidence" value="ECO:0007669"/>
    <property type="project" value="UniProtKB-UniRule"/>
</dbReference>
<dbReference type="AlphaFoldDB" id="A0A0N8KNM5"/>
<evidence type="ECO:0000256" key="2">
    <source>
        <dbReference type="ARBA" id="ARBA00022730"/>
    </source>
</evidence>
<evidence type="ECO:0000256" key="8">
    <source>
        <dbReference type="SAM" id="Coils"/>
    </source>
</evidence>
<dbReference type="HAMAP" id="MF_00503">
    <property type="entry name" value="Ribosomal_bL9"/>
    <property type="match status" value="1"/>
</dbReference>
<evidence type="ECO:0000256" key="6">
    <source>
        <dbReference type="ARBA" id="ARBA00035292"/>
    </source>
</evidence>
<evidence type="ECO:0000256" key="1">
    <source>
        <dbReference type="ARBA" id="ARBA00010605"/>
    </source>
</evidence>
<dbReference type="SUPFAM" id="SSF55658">
    <property type="entry name" value="L9 N-domain-like"/>
    <property type="match status" value="1"/>
</dbReference>
<gene>
    <name evidence="7 10" type="primary">rplI</name>
    <name evidence="7" type="synonym">rpl9</name>
    <name evidence="10" type="ORF">HLUCCA11_03295</name>
</gene>
<keyword evidence="8" id="KW-0175">Coiled coil</keyword>
<reference evidence="10 11" key="1">
    <citation type="submission" date="2015-09" db="EMBL/GenBank/DDBJ databases">
        <title>Identification and resolution of microdiversity through metagenomic sequencing of parallel consortia.</title>
        <authorList>
            <person name="Nelson W.C."/>
            <person name="Romine M.F."/>
            <person name="Lindemann S.R."/>
        </authorList>
    </citation>
    <scope>NUCLEOTIDE SEQUENCE [LARGE SCALE GENOMIC DNA]</scope>
    <source>
        <strain evidence="10">Ana</strain>
    </source>
</reference>
<dbReference type="InterPro" id="IPR009027">
    <property type="entry name" value="Ribosomal_bL9/RNase_H1_N"/>
</dbReference>
<comment type="function">
    <text evidence="7">Binds to the 23S rRNA.</text>
</comment>
<dbReference type="NCBIfam" id="TIGR00158">
    <property type="entry name" value="L9"/>
    <property type="match status" value="1"/>
</dbReference>
<dbReference type="Pfam" id="PF01281">
    <property type="entry name" value="Ribosomal_L9_N"/>
    <property type="match status" value="1"/>
</dbReference>
<organism evidence="10 11">
    <name type="scientific">Phormidesmis priestleyi Ana</name>
    <dbReference type="NCBI Taxonomy" id="1666911"/>
    <lineage>
        <taxon>Bacteria</taxon>
        <taxon>Bacillati</taxon>
        <taxon>Cyanobacteriota</taxon>
        <taxon>Cyanophyceae</taxon>
        <taxon>Leptolyngbyales</taxon>
        <taxon>Leptolyngbyaceae</taxon>
        <taxon>Phormidesmis</taxon>
    </lineage>
</organism>
<dbReference type="PANTHER" id="PTHR21368">
    <property type="entry name" value="50S RIBOSOMAL PROTEIN L9"/>
    <property type="match status" value="1"/>
</dbReference>
<dbReference type="InterPro" id="IPR020069">
    <property type="entry name" value="Ribosomal_bL9_C"/>
</dbReference>
<dbReference type="GO" id="GO:1990904">
    <property type="term" value="C:ribonucleoprotein complex"/>
    <property type="evidence" value="ECO:0007669"/>
    <property type="project" value="UniProtKB-KW"/>
</dbReference>
<evidence type="ECO:0000256" key="7">
    <source>
        <dbReference type="HAMAP-Rule" id="MF_00503"/>
    </source>
</evidence>
<dbReference type="EMBL" id="LJZR01000003">
    <property type="protein sequence ID" value="KPQ36954.1"/>
    <property type="molecule type" value="Genomic_DNA"/>
</dbReference>
<evidence type="ECO:0000256" key="3">
    <source>
        <dbReference type="ARBA" id="ARBA00022884"/>
    </source>
</evidence>
<evidence type="ECO:0000313" key="11">
    <source>
        <dbReference type="Proteomes" id="UP000050465"/>
    </source>
</evidence>
<evidence type="ECO:0000313" key="10">
    <source>
        <dbReference type="EMBL" id="KPQ36954.1"/>
    </source>
</evidence>
<keyword evidence="2 7" id="KW-0699">rRNA-binding</keyword>
<evidence type="ECO:0000256" key="5">
    <source>
        <dbReference type="ARBA" id="ARBA00023274"/>
    </source>
</evidence>
<dbReference type="SUPFAM" id="SSF55653">
    <property type="entry name" value="Ribosomal protein L9 C-domain"/>
    <property type="match status" value="1"/>
</dbReference>
<name>A0A0N8KNM5_9CYAN</name>
<dbReference type="InterPro" id="IPR036935">
    <property type="entry name" value="Ribosomal_bL9_N_sf"/>
</dbReference>
<dbReference type="Gene3D" id="3.10.430.100">
    <property type="entry name" value="Ribosomal protein L9, C-terminal domain"/>
    <property type="match status" value="1"/>
</dbReference>
<dbReference type="GO" id="GO:0003735">
    <property type="term" value="F:structural constituent of ribosome"/>
    <property type="evidence" value="ECO:0007669"/>
    <property type="project" value="InterPro"/>
</dbReference>
<comment type="caution">
    <text evidence="10">The sequence shown here is derived from an EMBL/GenBank/DDBJ whole genome shotgun (WGS) entry which is preliminary data.</text>
</comment>
<dbReference type="InterPro" id="IPR020594">
    <property type="entry name" value="Ribosomal_bL9_bac/chp"/>
</dbReference>
<protein>
    <recommendedName>
        <fullName evidence="6 7">Large ribosomal subunit protein bL9</fullName>
    </recommendedName>
</protein>
<dbReference type="InterPro" id="IPR020070">
    <property type="entry name" value="Ribosomal_bL9_N"/>
</dbReference>
<dbReference type="PATRIC" id="fig|1666911.3.peg.3506"/>
<feature type="coiled-coil region" evidence="8">
    <location>
        <begin position="49"/>
        <end position="76"/>
    </location>
</feature>